<dbReference type="InterPro" id="IPR012910">
    <property type="entry name" value="Plug_dom"/>
</dbReference>
<dbReference type="GO" id="GO:0015344">
    <property type="term" value="F:siderophore uptake transmembrane transporter activity"/>
    <property type="evidence" value="ECO:0007669"/>
    <property type="project" value="TreeGrafter"/>
</dbReference>
<dbReference type="PROSITE" id="PS52016">
    <property type="entry name" value="TONB_DEPENDENT_REC_3"/>
    <property type="match status" value="1"/>
</dbReference>
<evidence type="ECO:0000259" key="14">
    <source>
        <dbReference type="Pfam" id="PF00593"/>
    </source>
</evidence>
<dbReference type="InterPro" id="IPR039426">
    <property type="entry name" value="TonB-dep_rcpt-like"/>
</dbReference>
<keyword evidence="10 11" id="KW-0998">Cell outer membrane</keyword>
<sequence length="681" mass="75557">MIPATLALALAGLTGARLAHAANQVPEDENLPDLTALSVEQLMNLDVTSVMKTSTDVSHVPAAIYVLSNEEIRRSGATTIPEALRVVPGLNVAKVDGNKWAVSVRGFNTQFANKLLVLVDGRSVYNPLFSGVWWDQQDVMMEDIDRIEVIRGPGASLWGANAVNGVINIVTKNAKNSQGTLLSGQVGTQRHGGGVRYGADLGDDAYLKVYARHSDYGDSRTRDSANPAGDEGDMSKAGFRYDKAFDIANKLSIQGDAFIGDSNGAPVDFPNLAANLTPVAAPPYSQALPADQQFSGHSLQGRWEHHQGTDSTTVVRMYWDRHSRKSPFLNSRYQIDSFDLDFQHNYQLDERHLLLWGTGLRFNINQFENSPQISMSAPQRTDRIYSFFAQDEISLVPERWRLTLGGKVEHNPVTEFEVQPNARLLWTPNEHHSFWASVSRSVRTPNWVEQNISYSLSVQPPNPGLPIPQITGLVGNPNMAAEKMLGFELGWRGQLLPQLSADIALYHYNYDDLSSNTISVLPPASYLLIKSTTGNLGIGQVYGGEISLDWQVTDTWKLKANYSYEEDRIRPGNATPANVFVNDGGSYPAHKAMLWSMYQLTPQLKLDMNWRFVSSTVTNLSFTQGYHDLDARLAWDLGAGLELALVGRNLLDSYHFEYGSDLFSTATAVQREVYGTLRWHF</sequence>
<feature type="chain" id="PRO_5008069431" description="TonB-dependent receptor" evidence="13">
    <location>
        <begin position="22"/>
        <end position="681"/>
    </location>
</feature>
<evidence type="ECO:0000256" key="6">
    <source>
        <dbReference type="ARBA" id="ARBA00022729"/>
    </source>
</evidence>
<dbReference type="GO" id="GO:0009279">
    <property type="term" value="C:cell outer membrane"/>
    <property type="evidence" value="ECO:0007669"/>
    <property type="project" value="UniProtKB-SubCell"/>
</dbReference>
<evidence type="ECO:0000256" key="1">
    <source>
        <dbReference type="ARBA" id="ARBA00004571"/>
    </source>
</evidence>
<dbReference type="InterPro" id="IPR000531">
    <property type="entry name" value="Beta-barrel_TonB"/>
</dbReference>
<evidence type="ECO:0000256" key="3">
    <source>
        <dbReference type="ARBA" id="ARBA00022448"/>
    </source>
</evidence>
<keyword evidence="8 11" id="KW-0472">Membrane</keyword>
<keyword evidence="7 12" id="KW-0798">TonB box</keyword>
<organism evidence="16 17">
    <name type="scientific">Methylomonas koyamae</name>
    <dbReference type="NCBI Taxonomy" id="702114"/>
    <lineage>
        <taxon>Bacteria</taxon>
        <taxon>Pseudomonadati</taxon>
        <taxon>Pseudomonadota</taxon>
        <taxon>Gammaproteobacteria</taxon>
        <taxon>Methylococcales</taxon>
        <taxon>Methylococcaceae</taxon>
        <taxon>Methylomonas</taxon>
    </lineage>
</organism>
<dbReference type="Gene3D" id="2.40.170.20">
    <property type="entry name" value="TonB-dependent receptor, beta-barrel domain"/>
    <property type="match status" value="1"/>
</dbReference>
<feature type="domain" description="TonB-dependent receptor-like beta-barrel" evidence="14">
    <location>
        <begin position="178"/>
        <end position="650"/>
    </location>
</feature>
<keyword evidence="9" id="KW-0675">Receptor</keyword>
<protein>
    <recommendedName>
        <fullName evidence="18">TonB-dependent receptor</fullName>
    </recommendedName>
</protein>
<evidence type="ECO:0000259" key="15">
    <source>
        <dbReference type="Pfam" id="PF07715"/>
    </source>
</evidence>
<feature type="domain" description="TonB-dependent receptor plug" evidence="15">
    <location>
        <begin position="57"/>
        <end position="166"/>
    </location>
</feature>
<dbReference type="CDD" id="cd01347">
    <property type="entry name" value="ligand_gated_channel"/>
    <property type="match status" value="1"/>
</dbReference>
<feature type="signal peptide" evidence="13">
    <location>
        <begin position="1"/>
        <end position="21"/>
    </location>
</feature>
<dbReference type="PANTHER" id="PTHR30069:SF29">
    <property type="entry name" value="HEMOGLOBIN AND HEMOGLOBIN-HAPTOGLOBIN-BINDING PROTEIN 1-RELATED"/>
    <property type="match status" value="1"/>
</dbReference>
<evidence type="ECO:0000313" key="17">
    <source>
        <dbReference type="Proteomes" id="UP000077857"/>
    </source>
</evidence>
<evidence type="ECO:0000256" key="13">
    <source>
        <dbReference type="SAM" id="SignalP"/>
    </source>
</evidence>
<evidence type="ECO:0000256" key="2">
    <source>
        <dbReference type="ARBA" id="ARBA00008143"/>
    </source>
</evidence>
<evidence type="ECO:0000256" key="5">
    <source>
        <dbReference type="ARBA" id="ARBA00022692"/>
    </source>
</evidence>
<proteinExistence type="inferred from homology"/>
<evidence type="ECO:0008006" key="18">
    <source>
        <dbReference type="Google" id="ProtNLM"/>
    </source>
</evidence>
<dbReference type="Proteomes" id="UP000077857">
    <property type="component" value="Unassembled WGS sequence"/>
</dbReference>
<evidence type="ECO:0000256" key="11">
    <source>
        <dbReference type="PROSITE-ProRule" id="PRU01360"/>
    </source>
</evidence>
<dbReference type="SUPFAM" id="SSF56935">
    <property type="entry name" value="Porins"/>
    <property type="match status" value="1"/>
</dbReference>
<dbReference type="PANTHER" id="PTHR30069">
    <property type="entry name" value="TONB-DEPENDENT OUTER MEMBRANE RECEPTOR"/>
    <property type="match status" value="1"/>
</dbReference>
<dbReference type="EMBL" id="LUUJ01000031">
    <property type="protein sequence ID" value="OAI20368.1"/>
    <property type="molecule type" value="Genomic_DNA"/>
</dbReference>
<name>A0A177NQK8_9GAMM</name>
<evidence type="ECO:0000256" key="9">
    <source>
        <dbReference type="ARBA" id="ARBA00023170"/>
    </source>
</evidence>
<accession>A0A177NQK8</accession>
<dbReference type="AlphaFoldDB" id="A0A177NQK8"/>
<dbReference type="Gene3D" id="2.170.130.10">
    <property type="entry name" value="TonB-dependent receptor, plug domain"/>
    <property type="match status" value="1"/>
</dbReference>
<reference evidence="16 17" key="1">
    <citation type="submission" date="2016-03" db="EMBL/GenBank/DDBJ databases">
        <authorList>
            <person name="Ploux O."/>
        </authorList>
    </citation>
    <scope>NUCLEOTIDE SEQUENCE [LARGE SCALE GENOMIC DNA]</scope>
    <source>
        <strain evidence="16 17">R-45378</strain>
    </source>
</reference>
<evidence type="ECO:0000256" key="4">
    <source>
        <dbReference type="ARBA" id="ARBA00022452"/>
    </source>
</evidence>
<evidence type="ECO:0000256" key="12">
    <source>
        <dbReference type="RuleBase" id="RU003357"/>
    </source>
</evidence>
<comment type="subcellular location">
    <subcellularLocation>
        <location evidence="1 11">Cell outer membrane</location>
        <topology evidence="1 11">Multi-pass membrane protein</topology>
    </subcellularLocation>
</comment>
<dbReference type="InterPro" id="IPR036942">
    <property type="entry name" value="Beta-barrel_TonB_sf"/>
</dbReference>
<evidence type="ECO:0000256" key="10">
    <source>
        <dbReference type="ARBA" id="ARBA00023237"/>
    </source>
</evidence>
<keyword evidence="5 11" id="KW-0812">Transmembrane</keyword>
<evidence type="ECO:0000256" key="8">
    <source>
        <dbReference type="ARBA" id="ARBA00023136"/>
    </source>
</evidence>
<evidence type="ECO:0000313" key="16">
    <source>
        <dbReference type="EMBL" id="OAI20368.1"/>
    </source>
</evidence>
<dbReference type="GO" id="GO:0044718">
    <property type="term" value="P:siderophore transmembrane transport"/>
    <property type="evidence" value="ECO:0007669"/>
    <property type="project" value="TreeGrafter"/>
</dbReference>
<evidence type="ECO:0000256" key="7">
    <source>
        <dbReference type="ARBA" id="ARBA00023077"/>
    </source>
</evidence>
<keyword evidence="3 11" id="KW-0813">Transport</keyword>
<gene>
    <name evidence="16" type="ORF">A1507_22950</name>
</gene>
<dbReference type="Pfam" id="PF07715">
    <property type="entry name" value="Plug"/>
    <property type="match status" value="1"/>
</dbReference>
<comment type="similarity">
    <text evidence="2">Belongs to the TonB-dependent receptor family. Hemoglobin/haptoglobin binding protein subfamily.</text>
</comment>
<comment type="caution">
    <text evidence="16">The sequence shown here is derived from an EMBL/GenBank/DDBJ whole genome shotgun (WGS) entry which is preliminary data.</text>
</comment>
<dbReference type="InterPro" id="IPR037066">
    <property type="entry name" value="Plug_dom_sf"/>
</dbReference>
<dbReference type="Pfam" id="PF00593">
    <property type="entry name" value="TonB_dep_Rec_b-barrel"/>
    <property type="match status" value="1"/>
</dbReference>
<keyword evidence="4 11" id="KW-1134">Transmembrane beta strand</keyword>
<keyword evidence="6 13" id="KW-0732">Signal</keyword>